<keyword evidence="9" id="KW-1185">Reference proteome</keyword>
<evidence type="ECO:0000256" key="7">
    <source>
        <dbReference type="ARBA" id="ARBA00023242"/>
    </source>
</evidence>
<dbReference type="PANTHER" id="PTHR22930:SF259">
    <property type="entry name" value="OS08G0106900 PROTEIN"/>
    <property type="match status" value="1"/>
</dbReference>
<dbReference type="KEGG" id="pavi:110755134"/>
<dbReference type="InterPro" id="IPR045249">
    <property type="entry name" value="HARBI1-like"/>
</dbReference>
<evidence type="ECO:0000313" key="9">
    <source>
        <dbReference type="Proteomes" id="UP000515124"/>
    </source>
</evidence>
<reference evidence="10" key="1">
    <citation type="submission" date="2025-08" db="UniProtKB">
        <authorList>
            <consortium name="RefSeq"/>
        </authorList>
    </citation>
    <scope>IDENTIFICATION</scope>
</reference>
<keyword evidence="5" id="KW-0479">Metal-binding</keyword>
<feature type="domain" description="DDE Tnp4" evidence="8">
    <location>
        <begin position="29"/>
        <end position="85"/>
    </location>
</feature>
<keyword evidence="6" id="KW-0378">Hydrolase</keyword>
<evidence type="ECO:0000313" key="10">
    <source>
        <dbReference type="RefSeq" id="XP_021811999.1"/>
    </source>
</evidence>
<dbReference type="GO" id="GO:0046872">
    <property type="term" value="F:metal ion binding"/>
    <property type="evidence" value="ECO:0007669"/>
    <property type="project" value="UniProtKB-KW"/>
</dbReference>
<dbReference type="GO" id="GO:0005634">
    <property type="term" value="C:nucleus"/>
    <property type="evidence" value="ECO:0007669"/>
    <property type="project" value="UniProtKB-SubCell"/>
</dbReference>
<evidence type="ECO:0000259" key="8">
    <source>
        <dbReference type="Pfam" id="PF13359"/>
    </source>
</evidence>
<dbReference type="Pfam" id="PF13359">
    <property type="entry name" value="DDE_Tnp_4"/>
    <property type="match status" value="1"/>
</dbReference>
<organism evidence="9 10">
    <name type="scientific">Prunus avium</name>
    <name type="common">Cherry</name>
    <name type="synonym">Cerasus avium</name>
    <dbReference type="NCBI Taxonomy" id="42229"/>
    <lineage>
        <taxon>Eukaryota</taxon>
        <taxon>Viridiplantae</taxon>
        <taxon>Streptophyta</taxon>
        <taxon>Embryophyta</taxon>
        <taxon>Tracheophyta</taxon>
        <taxon>Spermatophyta</taxon>
        <taxon>Magnoliopsida</taxon>
        <taxon>eudicotyledons</taxon>
        <taxon>Gunneridae</taxon>
        <taxon>Pentapetalae</taxon>
        <taxon>rosids</taxon>
        <taxon>fabids</taxon>
        <taxon>Rosales</taxon>
        <taxon>Rosaceae</taxon>
        <taxon>Amygdaloideae</taxon>
        <taxon>Amygdaleae</taxon>
        <taxon>Prunus</taxon>
    </lineage>
</organism>
<evidence type="ECO:0000256" key="2">
    <source>
        <dbReference type="ARBA" id="ARBA00004123"/>
    </source>
</evidence>
<evidence type="ECO:0000256" key="1">
    <source>
        <dbReference type="ARBA" id="ARBA00001968"/>
    </source>
</evidence>
<dbReference type="GO" id="GO:0004518">
    <property type="term" value="F:nuclease activity"/>
    <property type="evidence" value="ECO:0007669"/>
    <property type="project" value="UniProtKB-KW"/>
</dbReference>
<accession>A0A6P5S887</accession>
<dbReference type="RefSeq" id="XP_021811999.1">
    <property type="nucleotide sequence ID" value="XM_021956307.1"/>
</dbReference>
<dbReference type="AlphaFoldDB" id="A0A6P5S887"/>
<comment type="cofactor">
    <cofactor evidence="1">
        <name>a divalent metal cation</name>
        <dbReference type="ChEBI" id="CHEBI:60240"/>
    </cofactor>
</comment>
<name>A0A6P5S887_PRUAV</name>
<evidence type="ECO:0000256" key="3">
    <source>
        <dbReference type="ARBA" id="ARBA00006958"/>
    </source>
</evidence>
<sequence>MAKPGPAVPSKIRESTRFYPYFKDCIGAIDGTHIPAMVRGRDVSSYRNRHGNISQNVLAACNFDLEIMYVLSGWEGSAHDSKLLSDALSRRNGLKVAQDESSSSVLPVNEEDNFEPIVQTQEQQREDANAWRASIALDMWRNCYLGGHEATSNWLLKDWKNCIGFYFSLLKLSFLCY</sequence>
<dbReference type="Proteomes" id="UP000515124">
    <property type="component" value="Unplaced"/>
</dbReference>
<dbReference type="GeneID" id="110755134"/>
<evidence type="ECO:0000256" key="4">
    <source>
        <dbReference type="ARBA" id="ARBA00022722"/>
    </source>
</evidence>
<evidence type="ECO:0000256" key="6">
    <source>
        <dbReference type="ARBA" id="ARBA00022801"/>
    </source>
</evidence>
<dbReference type="GO" id="GO:0016787">
    <property type="term" value="F:hydrolase activity"/>
    <property type="evidence" value="ECO:0007669"/>
    <property type="project" value="UniProtKB-KW"/>
</dbReference>
<keyword evidence="7" id="KW-0539">Nucleus</keyword>
<evidence type="ECO:0000256" key="5">
    <source>
        <dbReference type="ARBA" id="ARBA00022723"/>
    </source>
</evidence>
<comment type="similarity">
    <text evidence="3">Belongs to the HARBI1 family.</text>
</comment>
<gene>
    <name evidence="10" type="primary">LOC110755134</name>
</gene>
<dbReference type="PANTHER" id="PTHR22930">
    <property type="match status" value="1"/>
</dbReference>
<comment type="subcellular location">
    <subcellularLocation>
        <location evidence="2">Nucleus</location>
    </subcellularLocation>
</comment>
<dbReference type="InterPro" id="IPR027806">
    <property type="entry name" value="HARBI1_dom"/>
</dbReference>
<proteinExistence type="inferred from homology"/>
<protein>
    <submittedName>
        <fullName evidence="10">Uncharacterized protein LOC110755134</fullName>
    </submittedName>
</protein>
<keyword evidence="4" id="KW-0540">Nuclease</keyword>